<keyword evidence="5" id="KW-0862">Zinc</keyword>
<evidence type="ECO:0000256" key="2">
    <source>
        <dbReference type="ARBA" id="ARBA00006899"/>
    </source>
</evidence>
<protein>
    <recommendedName>
        <fullName evidence="11">Rrn7/TAF1B C-terminal cyclin domain-containing protein</fullName>
    </recommendedName>
</protein>
<dbReference type="GO" id="GO:0008270">
    <property type="term" value="F:zinc ion binding"/>
    <property type="evidence" value="ECO:0007669"/>
    <property type="project" value="UniProtKB-KW"/>
</dbReference>
<keyword evidence="7" id="KW-0238">DNA-binding</keyword>
<sequence length="608" mass="66918">MARRKCPVCGSKQWHKEPSSGLVACSEGHILQNYRNETNEADEMNTTHVLRRRRMKTGREKKKARGGADPKLYHGARGRFHYFQCQQLILRRQISELRALWDLPPEFEAICRDLWALHLSLLPTPPSPEPYIHAQELSGESELRGAEPTTLAAAGPITQDGSLVSPAKPPNNGEDSDSNDSGNSDEDGVNGSDESDGAPLEDDPELAAMLREASIASSSSEDEDDNEDGHGASAGDFPSETPRKKRGQGARRRYEAPPSTIAVLALTCWVLRVPAMYLDFIRLIQSYDLTYLDPLRFLPAEMLRHLTKHSVQALSPPFPPTTLALHSLTSRLAKLAGARYGIHVPEANAAPVLWRVTKYMGGTPVLYHLTKRLAGVLSLPLTAHRSMAPGLEAVKKHDPESHDYDDVPPEVALLAATIVVLKMVYGLDGNMRTADADDDQACALPRLDDYLAHLRKMEDEETCETDGLFGARSVATFDDASVDAYLAFCEKALLGPRDEGSGRLAEFFPRAPRESGLGAGKPERREEGRVLRAGIASHGASEARPGEQYPVYNARDVLGTLPGPLGLVVARGAQWVGVPETYVGGVVEKYERRFVRWWQTERRRSRGT</sequence>
<evidence type="ECO:0000256" key="1">
    <source>
        <dbReference type="ARBA" id="ARBA00004604"/>
    </source>
</evidence>
<dbReference type="PANTHER" id="PTHR31576">
    <property type="entry name" value="TATA BOX-BINDING PROTEIN-ASSOCIATED FACTOR RNA POLYMERASE I SUBUNIT B"/>
    <property type="match status" value="1"/>
</dbReference>
<dbReference type="EMBL" id="VDMD01000002">
    <property type="protein sequence ID" value="TRM67736.1"/>
    <property type="molecule type" value="Genomic_DNA"/>
</dbReference>
<evidence type="ECO:0000313" key="12">
    <source>
        <dbReference type="EMBL" id="TRM67736.1"/>
    </source>
</evidence>
<evidence type="ECO:0000256" key="10">
    <source>
        <dbReference type="SAM" id="MobiDB-lite"/>
    </source>
</evidence>
<keyword evidence="9" id="KW-0539">Nucleus</keyword>
<proteinExistence type="inferred from homology"/>
<keyword evidence="13" id="KW-1185">Reference proteome</keyword>
<dbReference type="InterPro" id="IPR033599">
    <property type="entry name" value="TAF1B/Rrn7"/>
</dbReference>
<keyword evidence="8" id="KW-0804">Transcription</keyword>
<reference evidence="12 13" key="1">
    <citation type="journal article" date="2019" name="New Phytol.">
        <title>Comparative genomics reveals unique wood-decay strategies and fruiting body development in the Schizophyllaceae.</title>
        <authorList>
            <person name="Almasi E."/>
            <person name="Sahu N."/>
            <person name="Krizsan K."/>
            <person name="Balint B."/>
            <person name="Kovacs G.M."/>
            <person name="Kiss B."/>
            <person name="Cseklye J."/>
            <person name="Drula E."/>
            <person name="Henrissat B."/>
            <person name="Nagy I."/>
            <person name="Chovatia M."/>
            <person name="Adam C."/>
            <person name="LaButti K."/>
            <person name="Lipzen A."/>
            <person name="Riley R."/>
            <person name="Grigoriev I.V."/>
            <person name="Nagy L.G."/>
        </authorList>
    </citation>
    <scope>NUCLEOTIDE SEQUENCE [LARGE SCALE GENOMIC DNA]</scope>
    <source>
        <strain evidence="12 13">NL-1724</strain>
    </source>
</reference>
<evidence type="ECO:0000256" key="5">
    <source>
        <dbReference type="ARBA" id="ARBA00022833"/>
    </source>
</evidence>
<feature type="compositionally biased region" description="Acidic residues" evidence="10">
    <location>
        <begin position="174"/>
        <end position="201"/>
    </location>
</feature>
<evidence type="ECO:0000256" key="4">
    <source>
        <dbReference type="ARBA" id="ARBA00022771"/>
    </source>
</evidence>
<keyword evidence="4" id="KW-0863">Zinc-finger</keyword>
<keyword evidence="3" id="KW-0479">Metal-binding</keyword>
<dbReference type="GO" id="GO:0070860">
    <property type="term" value="C:RNA polymerase I core factor complex"/>
    <property type="evidence" value="ECO:0007669"/>
    <property type="project" value="InterPro"/>
</dbReference>
<evidence type="ECO:0000256" key="8">
    <source>
        <dbReference type="ARBA" id="ARBA00023163"/>
    </source>
</evidence>
<feature type="region of interest" description="Disordered" evidence="10">
    <location>
        <begin position="214"/>
        <end position="254"/>
    </location>
</feature>
<feature type="region of interest" description="Disordered" evidence="10">
    <location>
        <begin position="153"/>
        <end position="201"/>
    </location>
</feature>
<dbReference type="GO" id="GO:0042790">
    <property type="term" value="P:nucleolar large rRNA transcription by RNA polymerase I"/>
    <property type="evidence" value="ECO:0007669"/>
    <property type="project" value="TreeGrafter"/>
</dbReference>
<comment type="subcellular location">
    <subcellularLocation>
        <location evidence="1">Nucleus</location>
        <location evidence="1">Nucleolus</location>
    </subcellularLocation>
</comment>
<dbReference type="OrthoDB" id="428577at2759"/>
<dbReference type="GO" id="GO:0001164">
    <property type="term" value="F:RNA polymerase I core promoter sequence-specific DNA binding"/>
    <property type="evidence" value="ECO:0007669"/>
    <property type="project" value="InterPro"/>
</dbReference>
<comment type="similarity">
    <text evidence="2">Belongs to the RRN7/TAF1B family.</text>
</comment>
<feature type="domain" description="Rrn7/TAF1B C-terminal cyclin" evidence="11">
    <location>
        <begin position="319"/>
        <end position="492"/>
    </location>
</feature>
<gene>
    <name evidence="12" type="ORF">BD626DRAFT_479667</name>
</gene>
<evidence type="ECO:0000256" key="6">
    <source>
        <dbReference type="ARBA" id="ARBA00023015"/>
    </source>
</evidence>
<evidence type="ECO:0000256" key="7">
    <source>
        <dbReference type="ARBA" id="ARBA00023125"/>
    </source>
</evidence>
<keyword evidence="6" id="KW-0805">Transcription regulation</keyword>
<organism evidence="12 13">
    <name type="scientific">Schizophyllum amplum</name>
    <dbReference type="NCBI Taxonomy" id="97359"/>
    <lineage>
        <taxon>Eukaryota</taxon>
        <taxon>Fungi</taxon>
        <taxon>Dikarya</taxon>
        <taxon>Basidiomycota</taxon>
        <taxon>Agaricomycotina</taxon>
        <taxon>Agaricomycetes</taxon>
        <taxon>Agaricomycetidae</taxon>
        <taxon>Agaricales</taxon>
        <taxon>Schizophyllaceae</taxon>
        <taxon>Schizophyllum</taxon>
    </lineage>
</organism>
<name>A0A550CSG2_9AGAR</name>
<evidence type="ECO:0000256" key="9">
    <source>
        <dbReference type="ARBA" id="ARBA00023242"/>
    </source>
</evidence>
<evidence type="ECO:0000256" key="3">
    <source>
        <dbReference type="ARBA" id="ARBA00022723"/>
    </source>
</evidence>
<dbReference type="STRING" id="97359.A0A550CSG2"/>
<dbReference type="PANTHER" id="PTHR31576:SF2">
    <property type="entry name" value="TATA BOX-BINDING PROTEIN-ASSOCIATED FACTOR RNA POLYMERASE I SUBUNIT B"/>
    <property type="match status" value="1"/>
</dbReference>
<evidence type="ECO:0000313" key="13">
    <source>
        <dbReference type="Proteomes" id="UP000320762"/>
    </source>
</evidence>
<dbReference type="AlphaFoldDB" id="A0A550CSG2"/>
<comment type="caution">
    <text evidence="12">The sequence shown here is derived from an EMBL/GenBank/DDBJ whole genome shotgun (WGS) entry which is preliminary data.</text>
</comment>
<accession>A0A550CSG2</accession>
<dbReference type="InterPro" id="IPR048538">
    <property type="entry name" value="Rrn7_cyclin_C"/>
</dbReference>
<dbReference type="Pfam" id="PF20645">
    <property type="entry name" value="Rrn7_cyclin_C"/>
    <property type="match status" value="1"/>
</dbReference>
<dbReference type="Proteomes" id="UP000320762">
    <property type="component" value="Unassembled WGS sequence"/>
</dbReference>
<evidence type="ECO:0000259" key="11">
    <source>
        <dbReference type="Pfam" id="PF20645"/>
    </source>
</evidence>